<keyword evidence="7" id="KW-0378">Hydrolase</keyword>
<evidence type="ECO:0000256" key="4">
    <source>
        <dbReference type="ARBA" id="ARBA00022722"/>
    </source>
</evidence>
<dbReference type="SUPFAM" id="SSF56281">
    <property type="entry name" value="Metallo-hydrolase/oxidoreductase"/>
    <property type="match status" value="1"/>
</dbReference>
<dbReference type="HOGENOM" id="CLU_031317_4_2_1"/>
<evidence type="ECO:0000256" key="3">
    <source>
        <dbReference type="ARBA" id="ARBA00022694"/>
    </source>
</evidence>
<keyword evidence="10" id="KW-1185">Reference proteome</keyword>
<dbReference type="GO" id="GO:0042781">
    <property type="term" value="F:3'-tRNA processing endoribonuclease activity"/>
    <property type="evidence" value="ECO:0007669"/>
    <property type="project" value="TreeGrafter"/>
</dbReference>
<evidence type="ECO:0000313" key="9">
    <source>
        <dbReference type="EMBL" id="KDQ11722.1"/>
    </source>
</evidence>
<dbReference type="PANTHER" id="PTHR46018">
    <property type="entry name" value="ZINC PHOSPHODIESTERASE ELAC PROTEIN 1"/>
    <property type="match status" value="1"/>
</dbReference>
<dbReference type="EMBL" id="KL198056">
    <property type="protein sequence ID" value="KDQ11722.1"/>
    <property type="molecule type" value="Genomic_DNA"/>
</dbReference>
<dbReference type="Pfam" id="PF23023">
    <property type="entry name" value="Anti-Pycsar_Apyc1"/>
    <property type="match status" value="1"/>
</dbReference>
<accession>A0A067MIK5</accession>
<keyword evidence="5" id="KW-0479">Metal-binding</keyword>
<sequence>MPKFMSMTFLGTSSGGGPTLARACSSACLSLDGTLWLVDCAEGTQMQMQRARLRLGRLNKIFITHLHVDHCMGIVPLLASAMYGGSPQPEAEMNRLRMELYGPSGLRRLVRTTLQITQATLAGKYAVHELLRPGDTPYPCTPGEMHANEAFGRDIWSASDGVWREFETAQGMTVDAGPIVHRVSCLGYVFTEPPRAEPLSDALHLEPIDRNQEALIAQGHLIPRTLLGKLLKTRESITLPDGYVLHPPPFSIPGRKVVVLGDTSDPSALRELAMDPSLLVHEATNAHIPSPEESEAEGDAEREKLRLKAISRGHSTSTMAGAFAKEIRARRLALNHLGSKFAPGFLPTRPNSPTYPTRFKAYEENMRTMQCIEDQASAAWEMGRAIATRDLLIIEIDGHEVGPVPTETQGEEARAE</sequence>
<organism evidence="9 10">
    <name type="scientific">Botryobasidium botryosum (strain FD-172 SS1)</name>
    <dbReference type="NCBI Taxonomy" id="930990"/>
    <lineage>
        <taxon>Eukaryota</taxon>
        <taxon>Fungi</taxon>
        <taxon>Dikarya</taxon>
        <taxon>Basidiomycota</taxon>
        <taxon>Agaricomycotina</taxon>
        <taxon>Agaricomycetes</taxon>
        <taxon>Cantharellales</taxon>
        <taxon>Botryobasidiaceae</taxon>
        <taxon>Botryobasidium</taxon>
    </lineage>
</organism>
<dbReference type="AlphaFoldDB" id="A0A067MIK5"/>
<dbReference type="InterPro" id="IPR036866">
    <property type="entry name" value="RibonucZ/Hydroxyglut_hydro"/>
</dbReference>
<comment type="subunit">
    <text evidence="2">Homodimer.</text>
</comment>
<keyword evidence="4" id="KW-0540">Nuclease</keyword>
<protein>
    <submittedName>
        <fullName evidence="9">Uncharacterized protein</fullName>
    </submittedName>
</protein>
<dbReference type="InterPro" id="IPR013471">
    <property type="entry name" value="RNase_Z/BN"/>
</dbReference>
<evidence type="ECO:0000256" key="1">
    <source>
        <dbReference type="ARBA" id="ARBA00001947"/>
    </source>
</evidence>
<dbReference type="STRING" id="930990.A0A067MIK5"/>
<evidence type="ECO:0000256" key="7">
    <source>
        <dbReference type="ARBA" id="ARBA00022801"/>
    </source>
</evidence>
<keyword evidence="3" id="KW-0819">tRNA processing</keyword>
<evidence type="ECO:0000256" key="5">
    <source>
        <dbReference type="ARBA" id="ARBA00022723"/>
    </source>
</evidence>
<gene>
    <name evidence="9" type="ORF">BOTBODRAFT_35151</name>
</gene>
<evidence type="ECO:0000256" key="6">
    <source>
        <dbReference type="ARBA" id="ARBA00022759"/>
    </source>
</evidence>
<dbReference type="HAMAP" id="MF_01818">
    <property type="entry name" value="RNase_Z_BN"/>
    <property type="match status" value="1"/>
</dbReference>
<dbReference type="PANTHER" id="PTHR46018:SF2">
    <property type="entry name" value="ZINC PHOSPHODIESTERASE ELAC PROTEIN 1"/>
    <property type="match status" value="1"/>
</dbReference>
<comment type="cofactor">
    <cofactor evidence="1">
        <name>Zn(2+)</name>
        <dbReference type="ChEBI" id="CHEBI:29105"/>
    </cofactor>
</comment>
<keyword evidence="6" id="KW-0255">Endonuclease</keyword>
<dbReference type="GO" id="GO:0005634">
    <property type="term" value="C:nucleus"/>
    <property type="evidence" value="ECO:0007669"/>
    <property type="project" value="TreeGrafter"/>
</dbReference>
<reference evidence="10" key="1">
    <citation type="journal article" date="2014" name="Proc. Natl. Acad. Sci. U.S.A.">
        <title>Extensive sampling of basidiomycete genomes demonstrates inadequacy of the white-rot/brown-rot paradigm for wood decay fungi.</title>
        <authorList>
            <person name="Riley R."/>
            <person name="Salamov A.A."/>
            <person name="Brown D.W."/>
            <person name="Nagy L.G."/>
            <person name="Floudas D."/>
            <person name="Held B.W."/>
            <person name="Levasseur A."/>
            <person name="Lombard V."/>
            <person name="Morin E."/>
            <person name="Otillar R."/>
            <person name="Lindquist E.A."/>
            <person name="Sun H."/>
            <person name="LaButti K.M."/>
            <person name="Schmutz J."/>
            <person name="Jabbour D."/>
            <person name="Luo H."/>
            <person name="Baker S.E."/>
            <person name="Pisabarro A.G."/>
            <person name="Walton J.D."/>
            <person name="Blanchette R.A."/>
            <person name="Henrissat B."/>
            <person name="Martin F."/>
            <person name="Cullen D."/>
            <person name="Hibbett D.S."/>
            <person name="Grigoriev I.V."/>
        </authorList>
    </citation>
    <scope>NUCLEOTIDE SEQUENCE [LARGE SCALE GENOMIC DNA]</scope>
    <source>
        <strain evidence="10">FD-172 SS1</strain>
    </source>
</reference>
<dbReference type="GO" id="GO:0046872">
    <property type="term" value="F:metal ion binding"/>
    <property type="evidence" value="ECO:0007669"/>
    <property type="project" value="UniProtKB-KW"/>
</dbReference>
<dbReference type="Gene3D" id="3.60.15.10">
    <property type="entry name" value="Ribonuclease Z/Hydroxyacylglutathione hydrolase-like"/>
    <property type="match status" value="1"/>
</dbReference>
<proteinExistence type="inferred from homology"/>
<evidence type="ECO:0000313" key="10">
    <source>
        <dbReference type="Proteomes" id="UP000027195"/>
    </source>
</evidence>
<name>A0A067MIK5_BOTB1</name>
<dbReference type="OrthoDB" id="527344at2759"/>
<keyword evidence="8" id="KW-0862">Zinc</keyword>
<dbReference type="Proteomes" id="UP000027195">
    <property type="component" value="Unassembled WGS sequence"/>
</dbReference>
<dbReference type="CDD" id="cd07717">
    <property type="entry name" value="RNaseZ_ZiPD-like_MBL-fold"/>
    <property type="match status" value="1"/>
</dbReference>
<evidence type="ECO:0000256" key="2">
    <source>
        <dbReference type="ARBA" id="ARBA00011738"/>
    </source>
</evidence>
<dbReference type="InParanoid" id="A0A067MIK5"/>
<evidence type="ECO:0000256" key="8">
    <source>
        <dbReference type="ARBA" id="ARBA00022833"/>
    </source>
</evidence>